<proteinExistence type="predicted"/>
<dbReference type="CDD" id="cd04629">
    <property type="entry name" value="CBS_pair_bac"/>
    <property type="match status" value="1"/>
</dbReference>
<dbReference type="SUPFAM" id="SSF54631">
    <property type="entry name" value="CBS-domain pair"/>
    <property type="match status" value="1"/>
</dbReference>
<organism evidence="4 5">
    <name type="scientific">Motiliproteus coralliicola</name>
    <dbReference type="NCBI Taxonomy" id="2283196"/>
    <lineage>
        <taxon>Bacteria</taxon>
        <taxon>Pseudomonadati</taxon>
        <taxon>Pseudomonadota</taxon>
        <taxon>Gammaproteobacteria</taxon>
        <taxon>Oceanospirillales</taxon>
        <taxon>Oceanospirillaceae</taxon>
        <taxon>Motiliproteus</taxon>
    </lineage>
</organism>
<dbReference type="PANTHER" id="PTHR43080:SF2">
    <property type="entry name" value="CBS DOMAIN-CONTAINING PROTEIN"/>
    <property type="match status" value="1"/>
</dbReference>
<evidence type="ECO:0000259" key="3">
    <source>
        <dbReference type="PROSITE" id="PS51371"/>
    </source>
</evidence>
<dbReference type="EMBL" id="QQOH01000002">
    <property type="protein sequence ID" value="RDE22929.1"/>
    <property type="molecule type" value="Genomic_DNA"/>
</dbReference>
<dbReference type="InterPro" id="IPR000644">
    <property type="entry name" value="CBS_dom"/>
</dbReference>
<dbReference type="Gene3D" id="3.10.580.10">
    <property type="entry name" value="CBS-domain"/>
    <property type="match status" value="1"/>
</dbReference>
<gene>
    <name evidence="4" type="ORF">DV711_10270</name>
</gene>
<feature type="domain" description="CBS" evidence="3">
    <location>
        <begin position="74"/>
        <end position="129"/>
    </location>
</feature>
<comment type="caution">
    <text evidence="4">The sequence shown here is derived from an EMBL/GenBank/DDBJ whole genome shotgun (WGS) entry which is preliminary data.</text>
</comment>
<protein>
    <submittedName>
        <fullName evidence="4">CBS domain-containing protein</fullName>
    </submittedName>
</protein>
<dbReference type="Pfam" id="PF00571">
    <property type="entry name" value="CBS"/>
    <property type="match status" value="2"/>
</dbReference>
<dbReference type="PROSITE" id="PS51371">
    <property type="entry name" value="CBS"/>
    <property type="match status" value="2"/>
</dbReference>
<dbReference type="InterPro" id="IPR044729">
    <property type="entry name" value="CBS_bac"/>
</dbReference>
<dbReference type="PANTHER" id="PTHR43080">
    <property type="entry name" value="CBS DOMAIN-CONTAINING PROTEIN CBSX3, MITOCHONDRIAL"/>
    <property type="match status" value="1"/>
</dbReference>
<accession>A0A369WPD7</accession>
<evidence type="ECO:0000256" key="2">
    <source>
        <dbReference type="PROSITE-ProRule" id="PRU00703"/>
    </source>
</evidence>
<keyword evidence="1 2" id="KW-0129">CBS domain</keyword>
<name>A0A369WPD7_9GAMM</name>
<reference evidence="4 5" key="1">
    <citation type="submission" date="2018-07" db="EMBL/GenBank/DDBJ databases">
        <title>Motiliproteus coralliicola sp. nov., a bacterium isolated from Coral.</title>
        <authorList>
            <person name="Wang G."/>
        </authorList>
    </citation>
    <scope>NUCLEOTIDE SEQUENCE [LARGE SCALE GENOMIC DNA]</scope>
    <source>
        <strain evidence="4 5">C34</strain>
    </source>
</reference>
<keyword evidence="5" id="KW-1185">Reference proteome</keyword>
<evidence type="ECO:0000313" key="4">
    <source>
        <dbReference type="EMBL" id="RDE22929.1"/>
    </source>
</evidence>
<feature type="domain" description="CBS" evidence="3">
    <location>
        <begin position="7"/>
        <end position="66"/>
    </location>
</feature>
<evidence type="ECO:0000256" key="1">
    <source>
        <dbReference type="ARBA" id="ARBA00023122"/>
    </source>
</evidence>
<dbReference type="InterPro" id="IPR046342">
    <property type="entry name" value="CBS_dom_sf"/>
</dbReference>
<dbReference type="Proteomes" id="UP000253769">
    <property type="component" value="Unassembled WGS sequence"/>
</dbReference>
<dbReference type="RefSeq" id="WP_114695563.1">
    <property type="nucleotide sequence ID" value="NZ_QQOH01000002.1"/>
</dbReference>
<evidence type="ECO:0000313" key="5">
    <source>
        <dbReference type="Proteomes" id="UP000253769"/>
    </source>
</evidence>
<dbReference type="AlphaFoldDB" id="A0A369WPD7"/>
<dbReference type="SMART" id="SM00116">
    <property type="entry name" value="CBS"/>
    <property type="match status" value="2"/>
</dbReference>
<dbReference type="OrthoDB" id="9790355at2"/>
<dbReference type="InterPro" id="IPR051257">
    <property type="entry name" value="Diverse_CBS-Domain"/>
</dbReference>
<sequence length="133" mass="14745">MLQVKEIMKTSALLHPHMGLSEAVKLIVDSGLSGLPVVDEQQQLVGFLSEQDCLQKLIAESYHCDAHVTVAELMRDDPLSVSEQLTTLELGQQMQTNRPKVYPVTRDQKVVGIVTRSQLVHSLSKSLDSCQAY</sequence>